<keyword evidence="3" id="KW-0472">Membrane</keyword>
<evidence type="ECO:0000256" key="3">
    <source>
        <dbReference type="SAM" id="Phobius"/>
    </source>
</evidence>
<dbReference type="Pfam" id="PF05291">
    <property type="entry name" value="Bystin"/>
    <property type="match status" value="1"/>
</dbReference>
<keyword evidence="3" id="KW-1133">Transmembrane helix</keyword>
<feature type="region of interest" description="Disordered" evidence="2">
    <location>
        <begin position="1"/>
        <end position="38"/>
    </location>
</feature>
<dbReference type="GO" id="GO:0030688">
    <property type="term" value="C:preribosome, small subunit precursor"/>
    <property type="evidence" value="ECO:0007669"/>
    <property type="project" value="TreeGrafter"/>
</dbReference>
<protein>
    <recommendedName>
        <fullName evidence="6">Bystin</fullName>
    </recommendedName>
</protein>
<dbReference type="Proteomes" id="UP000242715">
    <property type="component" value="Unassembled WGS sequence"/>
</dbReference>
<dbReference type="GO" id="GO:0006364">
    <property type="term" value="P:rRNA processing"/>
    <property type="evidence" value="ECO:0007669"/>
    <property type="project" value="TreeGrafter"/>
</dbReference>
<dbReference type="OrthoDB" id="2192561at2759"/>
<dbReference type="PANTHER" id="PTHR12821">
    <property type="entry name" value="BYSTIN"/>
    <property type="match status" value="1"/>
</dbReference>
<keyword evidence="5" id="KW-1185">Reference proteome</keyword>
<evidence type="ECO:0000313" key="4">
    <source>
        <dbReference type="EMBL" id="GAU41025.1"/>
    </source>
</evidence>
<dbReference type="GO" id="GO:0030515">
    <property type="term" value="F:snoRNA binding"/>
    <property type="evidence" value="ECO:0007669"/>
    <property type="project" value="TreeGrafter"/>
</dbReference>
<dbReference type="AlphaFoldDB" id="A0A2Z6NYG2"/>
<feature type="compositionally biased region" description="Basic and acidic residues" evidence="2">
    <location>
        <begin position="1"/>
        <end position="25"/>
    </location>
</feature>
<dbReference type="GO" id="GO:0005730">
    <property type="term" value="C:nucleolus"/>
    <property type="evidence" value="ECO:0007669"/>
    <property type="project" value="TreeGrafter"/>
</dbReference>
<comment type="similarity">
    <text evidence="1">Belongs to the bystin family.</text>
</comment>
<evidence type="ECO:0000256" key="2">
    <source>
        <dbReference type="SAM" id="MobiDB-lite"/>
    </source>
</evidence>
<dbReference type="PANTHER" id="PTHR12821:SF0">
    <property type="entry name" value="BYSTIN"/>
    <property type="match status" value="1"/>
</dbReference>
<evidence type="ECO:0000256" key="1">
    <source>
        <dbReference type="ARBA" id="ARBA00007114"/>
    </source>
</evidence>
<name>A0A2Z6NYG2_TRISU</name>
<organism evidence="4 5">
    <name type="scientific">Trifolium subterraneum</name>
    <name type="common">Subterranean clover</name>
    <dbReference type="NCBI Taxonomy" id="3900"/>
    <lineage>
        <taxon>Eukaryota</taxon>
        <taxon>Viridiplantae</taxon>
        <taxon>Streptophyta</taxon>
        <taxon>Embryophyta</taxon>
        <taxon>Tracheophyta</taxon>
        <taxon>Spermatophyta</taxon>
        <taxon>Magnoliopsida</taxon>
        <taxon>eudicotyledons</taxon>
        <taxon>Gunneridae</taxon>
        <taxon>Pentapetalae</taxon>
        <taxon>rosids</taxon>
        <taxon>fabids</taxon>
        <taxon>Fabales</taxon>
        <taxon>Fabaceae</taxon>
        <taxon>Papilionoideae</taxon>
        <taxon>50 kb inversion clade</taxon>
        <taxon>NPAAA clade</taxon>
        <taxon>Hologalegina</taxon>
        <taxon>IRL clade</taxon>
        <taxon>Trifolieae</taxon>
        <taxon>Trifolium</taxon>
    </lineage>
</organism>
<keyword evidence="3" id="KW-0812">Transmembrane</keyword>
<dbReference type="GO" id="GO:0005737">
    <property type="term" value="C:cytoplasm"/>
    <property type="evidence" value="ECO:0007669"/>
    <property type="project" value="TreeGrafter"/>
</dbReference>
<sequence>MSGTTGERKRDDHDTGSDGDAEAHPPPKKSLKKDSDEDNFDDIVKTEEDFIFSGRNTAKQQQKYEGVATFLSKYTVGNKFPDAFEHICSMQNWEEELFITKPENWSPSAVYQATRIFVHNFGATKCQHFFRIVLLPRVRKDIYENNHLNIALYRSLQKALQKPSAFCKGILIPLCESRTCTPREECIVGSIIEKKAFPLLYLCITLFKLSGMVYCGTISYFIKVLLEKNYSLPESVLDAVVAHFMRFVDKTRITPVIWHQSLLTFVQR</sequence>
<reference evidence="5" key="1">
    <citation type="journal article" date="2017" name="Front. Plant Sci.">
        <title>Climate Clever Clovers: New Paradigm to Reduce the Environmental Footprint of Ruminants by Breeding Low Methanogenic Forages Utilizing Haplotype Variation.</title>
        <authorList>
            <person name="Kaur P."/>
            <person name="Appels R."/>
            <person name="Bayer P.E."/>
            <person name="Keeble-Gagnere G."/>
            <person name="Wang J."/>
            <person name="Hirakawa H."/>
            <person name="Shirasawa K."/>
            <person name="Vercoe P."/>
            <person name="Stefanova K."/>
            <person name="Durmic Z."/>
            <person name="Nichols P."/>
            <person name="Revell C."/>
            <person name="Isobe S.N."/>
            <person name="Edwards D."/>
            <person name="Erskine W."/>
        </authorList>
    </citation>
    <scope>NUCLEOTIDE SEQUENCE [LARGE SCALE GENOMIC DNA]</scope>
    <source>
        <strain evidence="5">cv. Daliak</strain>
    </source>
</reference>
<accession>A0A2Z6NYG2</accession>
<dbReference type="InterPro" id="IPR007955">
    <property type="entry name" value="Bystin"/>
</dbReference>
<proteinExistence type="inferred from homology"/>
<evidence type="ECO:0008006" key="6">
    <source>
        <dbReference type="Google" id="ProtNLM"/>
    </source>
</evidence>
<gene>
    <name evidence="4" type="ORF">TSUD_133320</name>
</gene>
<evidence type="ECO:0000313" key="5">
    <source>
        <dbReference type="Proteomes" id="UP000242715"/>
    </source>
</evidence>
<feature type="transmembrane region" description="Helical" evidence="3">
    <location>
        <begin position="199"/>
        <end position="222"/>
    </location>
</feature>
<dbReference type="EMBL" id="DF973839">
    <property type="protein sequence ID" value="GAU41025.1"/>
    <property type="molecule type" value="Genomic_DNA"/>
</dbReference>